<sequence length="200" mass="22708">MRPLHLLLPLLMCAPLAYAADSFNRPVLKPGTVFETRHTDMQQQKEVDRWKDTLVGMEGGLYKFESRSADGSSTFYRNENLNPVRLSKGSKEVRELYRWPLVVGASHSYSATSRSGMRVDMQVTIAGVETLTFQGKPVTVTRHEYTGTWTQNGQSGKRVATDWLSPELGWVVRSEYKEFTPSGEVGSWWLDELVDYRPGQ</sequence>
<keyword evidence="1" id="KW-0732">Signal</keyword>
<gene>
    <name evidence="2" type="ORF">PQU96_07580</name>
</gene>
<feature type="chain" id="PRO_5045917865" evidence="1">
    <location>
        <begin position="20"/>
        <end position="200"/>
    </location>
</feature>
<keyword evidence="3" id="KW-1185">Reference proteome</keyword>
<dbReference type="EMBL" id="JAQQLE010000005">
    <property type="protein sequence ID" value="MDC7713992.1"/>
    <property type="molecule type" value="Genomic_DNA"/>
</dbReference>
<dbReference type="Proteomes" id="UP001222030">
    <property type="component" value="Unassembled WGS sequence"/>
</dbReference>
<evidence type="ECO:0000313" key="2">
    <source>
        <dbReference type="EMBL" id="MDC7713992.1"/>
    </source>
</evidence>
<comment type="caution">
    <text evidence="2">The sequence shown here is derived from an EMBL/GenBank/DDBJ whole genome shotgun (WGS) entry which is preliminary data.</text>
</comment>
<reference evidence="2 3" key="1">
    <citation type="submission" date="2023-01" db="EMBL/GenBank/DDBJ databases">
        <title>Novel species of the genus Vogesella isolated from rivers.</title>
        <authorList>
            <person name="Lu H."/>
        </authorList>
    </citation>
    <scope>NUCLEOTIDE SEQUENCE [LARGE SCALE GENOMIC DNA]</scope>
    <source>
        <strain evidence="2 3">LYT5W</strain>
    </source>
</reference>
<proteinExistence type="predicted"/>
<evidence type="ECO:0000256" key="1">
    <source>
        <dbReference type="SAM" id="SignalP"/>
    </source>
</evidence>
<protein>
    <submittedName>
        <fullName evidence="2">Uncharacterized protein</fullName>
    </submittedName>
</protein>
<evidence type="ECO:0000313" key="3">
    <source>
        <dbReference type="Proteomes" id="UP001222030"/>
    </source>
</evidence>
<organism evidence="2 3">
    <name type="scientific">Vogesella margarita</name>
    <dbReference type="NCBI Taxonomy" id="2984199"/>
    <lineage>
        <taxon>Bacteria</taxon>
        <taxon>Pseudomonadati</taxon>
        <taxon>Pseudomonadota</taxon>
        <taxon>Betaproteobacteria</taxon>
        <taxon>Neisseriales</taxon>
        <taxon>Chromobacteriaceae</taxon>
        <taxon>Vogesella</taxon>
    </lineage>
</organism>
<name>A0ABT5IN72_9NEIS</name>
<accession>A0ABT5IN72</accession>
<dbReference type="RefSeq" id="WP_272771678.1">
    <property type="nucleotide sequence ID" value="NZ_JAQQLE010000005.1"/>
</dbReference>
<feature type="signal peptide" evidence="1">
    <location>
        <begin position="1"/>
        <end position="19"/>
    </location>
</feature>